<name>A0A497YFF1_9BACL</name>
<dbReference type="AlphaFoldDB" id="A0A497YFF1"/>
<organism evidence="2 3">
    <name type="scientific">Planococcus citreus</name>
    <dbReference type="NCBI Taxonomy" id="1373"/>
    <lineage>
        <taxon>Bacteria</taxon>
        <taxon>Bacillati</taxon>
        <taxon>Bacillota</taxon>
        <taxon>Bacilli</taxon>
        <taxon>Bacillales</taxon>
        <taxon>Caryophanaceae</taxon>
        <taxon>Planococcus</taxon>
    </lineage>
</organism>
<comment type="caution">
    <text evidence="2">The sequence shown here is derived from an EMBL/GenBank/DDBJ whole genome shotgun (WGS) entry which is preliminary data.</text>
</comment>
<protein>
    <submittedName>
        <fullName evidence="2">Uncharacterized protein</fullName>
    </submittedName>
</protein>
<evidence type="ECO:0000256" key="1">
    <source>
        <dbReference type="SAM" id="Phobius"/>
    </source>
</evidence>
<keyword evidence="1" id="KW-0812">Transmembrane</keyword>
<keyword evidence="3" id="KW-1185">Reference proteome</keyword>
<sequence length="36" mass="4123">MLTAYWIAVAVFWIVGLTLWNKLYPKPKTKGGERNG</sequence>
<feature type="transmembrane region" description="Helical" evidence="1">
    <location>
        <begin position="6"/>
        <end position="24"/>
    </location>
</feature>
<evidence type="ECO:0000313" key="3">
    <source>
        <dbReference type="Proteomes" id="UP000280791"/>
    </source>
</evidence>
<evidence type="ECO:0000313" key="2">
    <source>
        <dbReference type="EMBL" id="RLJ86536.1"/>
    </source>
</evidence>
<accession>A0A497YFF1</accession>
<reference evidence="2 3" key="1">
    <citation type="submission" date="2018-10" db="EMBL/GenBank/DDBJ databases">
        <title>Genomic Encyclopedia of Type Strains, Phase IV (KMG-IV): sequencing the most valuable type-strain genomes for metagenomic binning, comparative biology and taxonomic classification.</title>
        <authorList>
            <person name="Goeker M."/>
        </authorList>
    </citation>
    <scope>NUCLEOTIDE SEQUENCE [LARGE SCALE GENOMIC DNA]</scope>
    <source>
        <strain evidence="2 3">DSM 20549</strain>
    </source>
</reference>
<gene>
    <name evidence="2" type="ORF">DFR62_2137</name>
</gene>
<dbReference type="EMBL" id="RCCP01000003">
    <property type="protein sequence ID" value="RLJ86536.1"/>
    <property type="molecule type" value="Genomic_DNA"/>
</dbReference>
<keyword evidence="1" id="KW-0472">Membrane</keyword>
<proteinExistence type="predicted"/>
<keyword evidence="1" id="KW-1133">Transmembrane helix</keyword>
<dbReference type="Proteomes" id="UP000280791">
    <property type="component" value="Unassembled WGS sequence"/>
</dbReference>